<accession>A0ABV8KA23</accession>
<evidence type="ECO:0000259" key="1">
    <source>
        <dbReference type="Pfam" id="PF01471"/>
    </source>
</evidence>
<comment type="caution">
    <text evidence="3">The sequence shown here is derived from an EMBL/GenBank/DDBJ whole genome shotgun (WGS) entry which is preliminary data.</text>
</comment>
<keyword evidence="4" id="KW-1185">Reference proteome</keyword>
<sequence>MTTKPKLDGILGQGSTGASVVALQKRLRELGFTGKDGKPLVPDGQFGQSTLNAVNAFKTKNKVHNVGTSAGKVGNSTWDALFPLEPKSPVALEPVYYSQEDPRWRNTPYTIRGDKTQTIGTSGCGPTSAAMSVSSLTGKTVLPPEAAKYAIDNGYRTPNNGTAWTFFGPFAKLHGLHCKQTGDFEDARAALAKGALVVASMRKGHFTGGGHYVVLAGLRDGLIVVYDPNHDNIKYGTDGLVNQGSLRNDGRVLAREAVIRKEAGQYWIISK</sequence>
<organism evidence="3 4">
    <name type="scientific">Paenibacillus xanthanilyticus</name>
    <dbReference type="NCBI Taxonomy" id="1783531"/>
    <lineage>
        <taxon>Bacteria</taxon>
        <taxon>Bacillati</taxon>
        <taxon>Bacillota</taxon>
        <taxon>Bacilli</taxon>
        <taxon>Bacillales</taxon>
        <taxon>Paenibacillaceae</taxon>
        <taxon>Paenibacillus</taxon>
    </lineage>
</organism>
<feature type="domain" description="Peptidoglycan binding-like" evidence="1">
    <location>
        <begin position="16"/>
        <end position="81"/>
    </location>
</feature>
<reference evidence="4" key="1">
    <citation type="journal article" date="2019" name="Int. J. Syst. Evol. Microbiol.">
        <title>The Global Catalogue of Microorganisms (GCM) 10K type strain sequencing project: providing services to taxonomists for standard genome sequencing and annotation.</title>
        <authorList>
            <consortium name="The Broad Institute Genomics Platform"/>
            <consortium name="The Broad Institute Genome Sequencing Center for Infectious Disease"/>
            <person name="Wu L."/>
            <person name="Ma J."/>
        </authorList>
    </citation>
    <scope>NUCLEOTIDE SEQUENCE [LARGE SCALE GENOMIC DNA]</scope>
    <source>
        <strain evidence="4">IBRC-M 10987</strain>
    </source>
</reference>
<gene>
    <name evidence="3" type="ORF">ACFOZ8_25065</name>
</gene>
<evidence type="ECO:0000259" key="2">
    <source>
        <dbReference type="Pfam" id="PF13529"/>
    </source>
</evidence>
<feature type="domain" description="Peptidase C39-like" evidence="2">
    <location>
        <begin position="96"/>
        <end position="229"/>
    </location>
</feature>
<name>A0ABV8KA23_9BACL</name>
<evidence type="ECO:0000313" key="3">
    <source>
        <dbReference type="EMBL" id="MFC4102897.1"/>
    </source>
</evidence>
<dbReference type="Pfam" id="PF01471">
    <property type="entry name" value="PG_binding_1"/>
    <property type="match status" value="1"/>
</dbReference>
<proteinExistence type="predicted"/>
<dbReference type="EMBL" id="JBHSAM010000034">
    <property type="protein sequence ID" value="MFC4102897.1"/>
    <property type="molecule type" value="Genomic_DNA"/>
</dbReference>
<dbReference type="Proteomes" id="UP001595715">
    <property type="component" value="Unassembled WGS sequence"/>
</dbReference>
<dbReference type="Pfam" id="PF13529">
    <property type="entry name" value="Peptidase_C39_2"/>
    <property type="match status" value="1"/>
</dbReference>
<dbReference type="InterPro" id="IPR036365">
    <property type="entry name" value="PGBD-like_sf"/>
</dbReference>
<dbReference type="InterPro" id="IPR036366">
    <property type="entry name" value="PGBDSf"/>
</dbReference>
<dbReference type="InterPro" id="IPR002477">
    <property type="entry name" value="Peptidoglycan-bd-like"/>
</dbReference>
<dbReference type="RefSeq" id="WP_377721500.1">
    <property type="nucleotide sequence ID" value="NZ_JBHSAM010000034.1"/>
</dbReference>
<dbReference type="Gene3D" id="1.10.101.10">
    <property type="entry name" value="PGBD-like superfamily/PGBD"/>
    <property type="match status" value="1"/>
</dbReference>
<dbReference type="InterPro" id="IPR039564">
    <property type="entry name" value="Peptidase_C39-like"/>
</dbReference>
<dbReference type="Gene3D" id="3.90.70.10">
    <property type="entry name" value="Cysteine proteinases"/>
    <property type="match status" value="1"/>
</dbReference>
<dbReference type="SUPFAM" id="SSF47090">
    <property type="entry name" value="PGBD-like"/>
    <property type="match status" value="1"/>
</dbReference>
<evidence type="ECO:0000313" key="4">
    <source>
        <dbReference type="Proteomes" id="UP001595715"/>
    </source>
</evidence>
<protein>
    <submittedName>
        <fullName evidence="3">C39 family peptidase</fullName>
    </submittedName>
</protein>